<gene>
    <name evidence="2" type="primary">AVEN_149792_1</name>
    <name evidence="2" type="ORF">TNCT_665661</name>
</gene>
<comment type="caution">
    <text evidence="2">The sequence shown here is derived from an EMBL/GenBank/DDBJ whole genome shotgun (WGS) entry which is preliminary data.</text>
</comment>
<evidence type="ECO:0000313" key="2">
    <source>
        <dbReference type="EMBL" id="GFQ81858.1"/>
    </source>
</evidence>
<evidence type="ECO:0000259" key="1">
    <source>
        <dbReference type="Pfam" id="PF17921"/>
    </source>
</evidence>
<dbReference type="AlphaFoldDB" id="A0A8X6KTI7"/>
<name>A0A8X6KTI7_TRICU</name>
<dbReference type="Proteomes" id="UP000887116">
    <property type="component" value="Unassembled WGS sequence"/>
</dbReference>
<evidence type="ECO:0000313" key="3">
    <source>
        <dbReference type="Proteomes" id="UP000887116"/>
    </source>
</evidence>
<dbReference type="PANTHER" id="PTHR47331">
    <property type="entry name" value="PHD-TYPE DOMAIN-CONTAINING PROTEIN"/>
    <property type="match status" value="1"/>
</dbReference>
<proteinExistence type="predicted"/>
<accession>A0A8X6KTI7</accession>
<dbReference type="EMBL" id="BMAO01002586">
    <property type="protein sequence ID" value="GFQ81858.1"/>
    <property type="molecule type" value="Genomic_DNA"/>
</dbReference>
<dbReference type="OrthoDB" id="6432251at2759"/>
<organism evidence="2 3">
    <name type="scientific">Trichonephila clavata</name>
    <name type="common">Joro spider</name>
    <name type="synonym">Nephila clavata</name>
    <dbReference type="NCBI Taxonomy" id="2740835"/>
    <lineage>
        <taxon>Eukaryota</taxon>
        <taxon>Metazoa</taxon>
        <taxon>Ecdysozoa</taxon>
        <taxon>Arthropoda</taxon>
        <taxon>Chelicerata</taxon>
        <taxon>Arachnida</taxon>
        <taxon>Araneae</taxon>
        <taxon>Araneomorphae</taxon>
        <taxon>Entelegynae</taxon>
        <taxon>Araneoidea</taxon>
        <taxon>Nephilidae</taxon>
        <taxon>Trichonephila</taxon>
    </lineage>
</organism>
<dbReference type="Gene3D" id="1.10.340.70">
    <property type="match status" value="1"/>
</dbReference>
<dbReference type="Pfam" id="PF17921">
    <property type="entry name" value="Integrase_H2C2"/>
    <property type="match status" value="1"/>
</dbReference>
<keyword evidence="3" id="KW-1185">Reference proteome</keyword>
<dbReference type="InterPro" id="IPR041588">
    <property type="entry name" value="Integrase_H2C2"/>
</dbReference>
<protein>
    <submittedName>
        <fullName evidence="2">Integrase_H2C2 domain-containing protein</fullName>
    </submittedName>
</protein>
<sequence>MIAWVLRFCLNLKANSHKLRKELTFQEIQMAEEAIIRIIQAEWSSEMQEKYSKTIQFYEENKILKVRSRLILGEDAEDFVRPTVLPDSPIVRRLIEYTHKTIHYAGVQTTLSHLRERFWIPRGRRIIREILQNAESSTETIDDVDHEQTPPEEQFEILRIEQSQSVKKTRFGRRIVPVKRLDL</sequence>
<reference evidence="2" key="1">
    <citation type="submission" date="2020-07" db="EMBL/GenBank/DDBJ databases">
        <title>Multicomponent nature underlies the extraordinary mechanical properties of spider dragline silk.</title>
        <authorList>
            <person name="Kono N."/>
            <person name="Nakamura H."/>
            <person name="Mori M."/>
            <person name="Yoshida Y."/>
            <person name="Ohtoshi R."/>
            <person name="Malay A.D."/>
            <person name="Moran D.A.P."/>
            <person name="Tomita M."/>
            <person name="Numata K."/>
            <person name="Arakawa K."/>
        </authorList>
    </citation>
    <scope>NUCLEOTIDE SEQUENCE</scope>
</reference>
<feature type="domain" description="Integrase zinc-binding" evidence="1">
    <location>
        <begin position="89"/>
        <end position="133"/>
    </location>
</feature>